<dbReference type="OMA" id="TICESFE"/>
<name>G0QUJ9_ICHMU</name>
<proteinExistence type="predicted"/>
<gene>
    <name evidence="5" type="ORF">IMG5_117620</name>
</gene>
<protein>
    <recommendedName>
        <fullName evidence="4">Calpain catalytic domain-containing protein</fullName>
    </recommendedName>
</protein>
<sequence>MPPAVNKKGKVYKQGIAQKDVIPSTFKGQIREGIQFKIPDQCQIVSTLETQQEVEYRIKNMKTENEKKNTGIGKKGAKKDENNDTQPQLIKEIRLSNIDMSFNVPDDSKWIASQLQMIKDRNICDCYTNKPIWTKIFPQQDNIPAFNQSGKYWVKLYYMGKERKIEIDDKMPVNFNGQCIFPRSVKKEEIWTFIFSKAILKVIEMSSNVLNIRSLVGSGFIMYSLTGLQSQCVPIHIQDSEQVQFIKDLLSDKHFSNRDIYVSCYAGVQMVEIRQSSFQYSSDKKFQINQDILENENYNNDSATNRRKQRNLTVGGLNQVQMQMLENLKLENVPLLHENEYEGHENNDTNEETQSDNYQSPVKKKSKANSLSQQVSQLLSINKYNQDNKPNYVIPGFAYPVVECFYNDQFNMVFAQKKSDNEIKYRKEYNDILSKNINKMSKEQKIETRKRKKELKDKIFEEEKKRLELINKPPIQYLFFKIKTGVSKVPLLNIFSCFTHDELNIAKTCILNNVIFQFKIIIFILFFALKKKLTKPPNYQENSEIKDDSKQIMSQIQKNANSENFLQTKTLNDFSSVQNLLQPVNRGLGGLWVQDIDIQNIFQHFQIYYNPNKFYYNKIVNVSQSEEFEFTIGEESEVLIIERNTNDEENNNTISLLFSFIFKESKTAKIVPDPYCILQKFNFQQFCSYYEYPLFKENQSCQLLKLENKNHVFKIQAYTPVAYSLSISSNNNFRTCSIANYLTEYEGYQLKSFNIDYNAFEQNKYNMLFRFRIQKQANESSFVLKLKCKNDKQLLKYMTLKVKEQNDQEDNEMLTTIEGVHKNLYENSYMISSYLRIQLKQNTTYYIILEGLVPYNAPEGILQTDFYTKDQLEFINIEHLEPIKYVDKYVPSKYGIIFREKIFVSELTIVTLNLRIAELINNQQGGGNNIDNKKKGKDQQQFLDFQEKIIIEKINIKLELLEDGITVIYSYGLNQALISNIILKPNKNQNKSYILQATFDLNEWPYAKSLNEKTENIYWFLKVFSSETLVFAKDTDKEEKQKEVIKSWEDKEQGRAEKAKKSRKKYQILLKKKKELNYLMKNCSQQTNLDQINYKEKKEKIQDCLANFNIDLLKDCFENFKKYSVQGIEQEIIDKMDKILEEAENNPNFQIEKQAELKKAVYIKEQKILMNIEFCKNLQIPEAFEVFQET</sequence>
<keyword evidence="6" id="KW-1185">Reference proteome</keyword>
<dbReference type="Proteomes" id="UP000008983">
    <property type="component" value="Unassembled WGS sequence"/>
</dbReference>
<dbReference type="PROSITE" id="PS50203">
    <property type="entry name" value="CALPAIN_CAT"/>
    <property type="match status" value="1"/>
</dbReference>
<feature type="domain" description="Calpain catalytic" evidence="4">
    <location>
        <begin position="110"/>
        <end position="202"/>
    </location>
</feature>
<organism evidence="5 6">
    <name type="scientific">Ichthyophthirius multifiliis</name>
    <name type="common">White spot disease agent</name>
    <name type="synonym">Ich</name>
    <dbReference type="NCBI Taxonomy" id="5932"/>
    <lineage>
        <taxon>Eukaryota</taxon>
        <taxon>Sar</taxon>
        <taxon>Alveolata</taxon>
        <taxon>Ciliophora</taxon>
        <taxon>Intramacronucleata</taxon>
        <taxon>Oligohymenophorea</taxon>
        <taxon>Hymenostomatida</taxon>
        <taxon>Ophryoglenina</taxon>
        <taxon>Ichthyophthirius</taxon>
    </lineage>
</organism>
<dbReference type="EMBL" id="GL983915">
    <property type="protein sequence ID" value="EGR31119.1"/>
    <property type="molecule type" value="Genomic_DNA"/>
</dbReference>
<dbReference type="InParanoid" id="G0QUJ9"/>
<evidence type="ECO:0000313" key="6">
    <source>
        <dbReference type="Proteomes" id="UP000008983"/>
    </source>
</evidence>
<dbReference type="InterPro" id="IPR053033">
    <property type="entry name" value="Androglobin-like"/>
</dbReference>
<accession>G0QUJ9</accession>
<feature type="region of interest" description="Disordered" evidence="3">
    <location>
        <begin position="65"/>
        <end position="85"/>
    </location>
</feature>
<dbReference type="eggNOG" id="KOG0045">
    <property type="taxonomic scope" value="Eukaryota"/>
</dbReference>
<dbReference type="OrthoDB" id="167576at2759"/>
<evidence type="ECO:0000256" key="3">
    <source>
        <dbReference type="SAM" id="MobiDB-lite"/>
    </source>
</evidence>
<dbReference type="InterPro" id="IPR038765">
    <property type="entry name" value="Papain-like_cys_pep_sf"/>
</dbReference>
<dbReference type="GO" id="GO:0004198">
    <property type="term" value="F:calcium-dependent cysteine-type endopeptidase activity"/>
    <property type="evidence" value="ECO:0007669"/>
    <property type="project" value="InterPro"/>
</dbReference>
<feature type="coiled-coil region" evidence="2">
    <location>
        <begin position="438"/>
        <end position="472"/>
    </location>
</feature>
<evidence type="ECO:0000259" key="4">
    <source>
        <dbReference type="PROSITE" id="PS50203"/>
    </source>
</evidence>
<dbReference type="PANTHER" id="PTHR46298:SF1">
    <property type="entry name" value="ANDROGLOBIN"/>
    <property type="match status" value="1"/>
</dbReference>
<dbReference type="RefSeq" id="XP_004034605.1">
    <property type="nucleotide sequence ID" value="XM_004034557.1"/>
</dbReference>
<evidence type="ECO:0000256" key="1">
    <source>
        <dbReference type="PROSITE-ProRule" id="PRU00239"/>
    </source>
</evidence>
<reference evidence="5 6" key="1">
    <citation type="submission" date="2011-07" db="EMBL/GenBank/DDBJ databases">
        <authorList>
            <person name="Coyne R."/>
            <person name="Brami D."/>
            <person name="Johnson J."/>
            <person name="Hostetler J."/>
            <person name="Hannick L."/>
            <person name="Clark T."/>
            <person name="Cassidy-Hanley D."/>
            <person name="Inman J."/>
        </authorList>
    </citation>
    <scope>NUCLEOTIDE SEQUENCE [LARGE SCALE GENOMIC DNA]</scope>
    <source>
        <strain evidence="5 6">G5</strain>
    </source>
</reference>
<comment type="caution">
    <text evidence="1">Lacks conserved residue(s) required for the propagation of feature annotation.</text>
</comment>
<dbReference type="GO" id="GO:0006508">
    <property type="term" value="P:proteolysis"/>
    <property type="evidence" value="ECO:0007669"/>
    <property type="project" value="InterPro"/>
</dbReference>
<evidence type="ECO:0000256" key="2">
    <source>
        <dbReference type="SAM" id="Coils"/>
    </source>
</evidence>
<dbReference type="InterPro" id="IPR001300">
    <property type="entry name" value="Peptidase_C2_calpain_cat"/>
</dbReference>
<keyword evidence="2" id="KW-0175">Coiled coil</keyword>
<dbReference type="PANTHER" id="PTHR46298">
    <property type="entry name" value="ANDROGLOBIN"/>
    <property type="match status" value="1"/>
</dbReference>
<dbReference type="GeneID" id="14907252"/>
<evidence type="ECO:0000313" key="5">
    <source>
        <dbReference type="EMBL" id="EGR31119.1"/>
    </source>
</evidence>
<feature type="region of interest" description="Disordered" evidence="3">
    <location>
        <begin position="343"/>
        <end position="369"/>
    </location>
</feature>
<dbReference type="STRING" id="857967.G0QUJ9"/>
<dbReference type="SUPFAM" id="SSF54001">
    <property type="entry name" value="Cysteine proteinases"/>
    <property type="match status" value="1"/>
</dbReference>
<dbReference type="AlphaFoldDB" id="G0QUJ9"/>